<evidence type="ECO:0000256" key="2">
    <source>
        <dbReference type="ARBA" id="ARBA00023125"/>
    </source>
</evidence>
<evidence type="ECO:0000313" key="7">
    <source>
        <dbReference type="EMBL" id="MBY8879922.1"/>
    </source>
</evidence>
<reference evidence="7 8" key="1">
    <citation type="submission" date="2021-08" db="EMBL/GenBank/DDBJ databases">
        <title>WGS of actinomycetes from Thailand.</title>
        <authorList>
            <person name="Thawai C."/>
        </authorList>
    </citation>
    <scope>NUCLEOTIDE SEQUENCE [LARGE SCALE GENOMIC DNA]</scope>
    <source>
        <strain evidence="7 8">PLK6-54</strain>
    </source>
</reference>
<proteinExistence type="predicted"/>
<evidence type="ECO:0000256" key="1">
    <source>
        <dbReference type="ARBA" id="ARBA00023015"/>
    </source>
</evidence>
<dbReference type="Gene3D" id="1.10.490.50">
    <property type="entry name" value="Antibiotic binding domain of TipA-like multidrug resistance regulators"/>
    <property type="match status" value="1"/>
</dbReference>
<dbReference type="SUPFAM" id="SSF89082">
    <property type="entry name" value="Antibiotic binding domain of TipA-like multidrug resistance regulators"/>
    <property type="match status" value="1"/>
</dbReference>
<dbReference type="SMART" id="SM00422">
    <property type="entry name" value="HTH_MERR"/>
    <property type="match status" value="1"/>
</dbReference>
<dbReference type="InterPro" id="IPR036244">
    <property type="entry name" value="TipA-like_antibiotic-bd"/>
</dbReference>
<dbReference type="Proteomes" id="UP000778578">
    <property type="component" value="Unassembled WGS sequence"/>
</dbReference>
<accession>A0ABS7Q9S6</accession>
<feature type="compositionally biased region" description="Basic and acidic residues" evidence="5">
    <location>
        <begin position="136"/>
        <end position="153"/>
    </location>
</feature>
<dbReference type="EMBL" id="JAINZZ010000025">
    <property type="protein sequence ID" value="MBY8879922.1"/>
    <property type="molecule type" value="Genomic_DNA"/>
</dbReference>
<gene>
    <name evidence="7" type="ORF">K7862_20130</name>
</gene>
<evidence type="ECO:0000256" key="4">
    <source>
        <dbReference type="ARBA" id="ARBA00023163"/>
    </source>
</evidence>
<feature type="domain" description="HTH merR-type" evidence="6">
    <location>
        <begin position="2"/>
        <end position="71"/>
    </location>
</feature>
<dbReference type="Pfam" id="PF07739">
    <property type="entry name" value="TipAS"/>
    <property type="match status" value="1"/>
</dbReference>
<dbReference type="InterPro" id="IPR047057">
    <property type="entry name" value="MerR_fam"/>
</dbReference>
<dbReference type="InterPro" id="IPR000551">
    <property type="entry name" value="MerR-type_HTH_dom"/>
</dbReference>
<dbReference type="PANTHER" id="PTHR30204">
    <property type="entry name" value="REDOX-CYCLING DRUG-SENSING TRANSCRIPTIONAL ACTIVATOR SOXR"/>
    <property type="match status" value="1"/>
</dbReference>
<organism evidence="7 8">
    <name type="scientific">Actinacidiphila acidipaludis</name>
    <dbReference type="NCBI Taxonomy" id="2873382"/>
    <lineage>
        <taxon>Bacteria</taxon>
        <taxon>Bacillati</taxon>
        <taxon>Actinomycetota</taxon>
        <taxon>Actinomycetes</taxon>
        <taxon>Kitasatosporales</taxon>
        <taxon>Streptomycetaceae</taxon>
        <taxon>Actinacidiphila</taxon>
    </lineage>
</organism>
<keyword evidence="1" id="KW-0805">Transcription regulation</keyword>
<keyword evidence="2" id="KW-0238">DNA-binding</keyword>
<evidence type="ECO:0000256" key="5">
    <source>
        <dbReference type="SAM" id="MobiDB-lite"/>
    </source>
</evidence>
<dbReference type="Pfam" id="PF13411">
    <property type="entry name" value="MerR_1"/>
    <property type="match status" value="1"/>
</dbReference>
<dbReference type="Gene3D" id="1.10.1660.10">
    <property type="match status" value="1"/>
</dbReference>
<keyword evidence="3" id="KW-0010">Activator</keyword>
<feature type="region of interest" description="Disordered" evidence="5">
    <location>
        <begin position="136"/>
        <end position="159"/>
    </location>
</feature>
<dbReference type="PRINTS" id="PR00040">
    <property type="entry name" value="HTHMERR"/>
</dbReference>
<dbReference type="PROSITE" id="PS00552">
    <property type="entry name" value="HTH_MERR_1"/>
    <property type="match status" value="1"/>
</dbReference>
<keyword evidence="8" id="KW-1185">Reference proteome</keyword>
<name>A0ABS7Q9S6_9ACTN</name>
<keyword evidence="4" id="KW-0804">Transcription</keyword>
<dbReference type="PANTHER" id="PTHR30204:SF90">
    <property type="entry name" value="HTH-TYPE TRANSCRIPTIONAL ACTIVATOR MTA"/>
    <property type="match status" value="1"/>
</dbReference>
<dbReference type="InterPro" id="IPR009061">
    <property type="entry name" value="DNA-bd_dom_put_sf"/>
</dbReference>
<dbReference type="CDD" id="cd01106">
    <property type="entry name" value="HTH_TipAL-Mta"/>
    <property type="match status" value="1"/>
</dbReference>
<dbReference type="RefSeq" id="WP_222964451.1">
    <property type="nucleotide sequence ID" value="NZ_JAINZZ010000025.1"/>
</dbReference>
<dbReference type="PROSITE" id="PS50937">
    <property type="entry name" value="HTH_MERR_2"/>
    <property type="match status" value="1"/>
</dbReference>
<protein>
    <submittedName>
        <fullName evidence="7">MerR family transcriptional regulator</fullName>
    </submittedName>
</protein>
<dbReference type="InterPro" id="IPR012925">
    <property type="entry name" value="TipAS_dom"/>
</dbReference>
<evidence type="ECO:0000259" key="6">
    <source>
        <dbReference type="PROSITE" id="PS50937"/>
    </source>
</evidence>
<sequence length="253" mass="28663">MAWSIAEVARMSGVTSRTLRHYDEIGLLPPASIGGNGHRHYEEADLLRLQQILLMRELGLGLREIRAVLNSDVDQVAALRGHYRRLLAERDRLQTLARTVARTIAELEEGRGNSDMARINRPENLFEGFEPGRHEAEARERWPEQWESSRRATEGMTAEEMERWQREVTAQMIRMAEFMVAGTPVADPAVQAEVDAHYQGVCRFWTPCAAAYKGLGQTYLDDPRFRGNFDAIAEGLAGYQRDAMAVYADTRLS</sequence>
<comment type="caution">
    <text evidence="7">The sequence shown here is derived from an EMBL/GenBank/DDBJ whole genome shotgun (WGS) entry which is preliminary data.</text>
</comment>
<evidence type="ECO:0000256" key="3">
    <source>
        <dbReference type="ARBA" id="ARBA00023159"/>
    </source>
</evidence>
<evidence type="ECO:0000313" key="8">
    <source>
        <dbReference type="Proteomes" id="UP000778578"/>
    </source>
</evidence>
<dbReference type="SUPFAM" id="SSF46955">
    <property type="entry name" value="Putative DNA-binding domain"/>
    <property type="match status" value="1"/>
</dbReference>